<dbReference type="Proteomes" id="UP000295281">
    <property type="component" value="Unassembled WGS sequence"/>
</dbReference>
<reference evidence="2 3" key="1">
    <citation type="submission" date="2019-03" db="EMBL/GenBank/DDBJ databases">
        <title>Genomic Encyclopedia of Type Strains, Phase IV (KMG-IV): sequencing the most valuable type-strain genomes for metagenomic binning, comparative biology and taxonomic classification.</title>
        <authorList>
            <person name="Goeker M."/>
        </authorList>
    </citation>
    <scope>NUCLEOTIDE SEQUENCE [LARGE SCALE GENOMIC DNA]</scope>
    <source>
        <strain evidence="2 3">DSM 46770</strain>
    </source>
</reference>
<feature type="compositionally biased region" description="Low complexity" evidence="1">
    <location>
        <begin position="147"/>
        <end position="158"/>
    </location>
</feature>
<comment type="caution">
    <text evidence="2">The sequence shown here is derived from an EMBL/GenBank/DDBJ whole genome shotgun (WGS) entry which is preliminary data.</text>
</comment>
<proteinExistence type="predicted"/>
<sequence length="158" mass="17544">MDPLPDGQQCAMDNHETRTGTDRRPRGASADTVEGVGRLTEALETIERARGHLYSMHQLTGEADFKLDEAVELLRRAGHHDVAAGIEAELVGRNVVEGRWTYQLLEEYDDGYYACFRRTEREARERLLGGVRHAHESALKEARRTKGAPGHEAAPPGG</sequence>
<evidence type="ECO:0000313" key="3">
    <source>
        <dbReference type="Proteomes" id="UP000295281"/>
    </source>
</evidence>
<dbReference type="AlphaFoldDB" id="A0A4R6UTS7"/>
<gene>
    <name evidence="2" type="ORF">EV190_11253</name>
</gene>
<accession>A0A4R6UTS7</accession>
<feature type="compositionally biased region" description="Basic and acidic residues" evidence="1">
    <location>
        <begin position="135"/>
        <end position="144"/>
    </location>
</feature>
<evidence type="ECO:0000313" key="2">
    <source>
        <dbReference type="EMBL" id="TDQ50748.1"/>
    </source>
</evidence>
<feature type="region of interest" description="Disordered" evidence="1">
    <location>
        <begin position="1"/>
        <end position="32"/>
    </location>
</feature>
<feature type="region of interest" description="Disordered" evidence="1">
    <location>
        <begin position="135"/>
        <end position="158"/>
    </location>
</feature>
<dbReference type="EMBL" id="SNYN01000012">
    <property type="protein sequence ID" value="TDQ50748.1"/>
    <property type="molecule type" value="Genomic_DNA"/>
</dbReference>
<organism evidence="2 3">
    <name type="scientific">Actinorugispora endophytica</name>
    <dbReference type="NCBI Taxonomy" id="1605990"/>
    <lineage>
        <taxon>Bacteria</taxon>
        <taxon>Bacillati</taxon>
        <taxon>Actinomycetota</taxon>
        <taxon>Actinomycetes</taxon>
        <taxon>Streptosporangiales</taxon>
        <taxon>Nocardiopsidaceae</taxon>
        <taxon>Actinorugispora</taxon>
    </lineage>
</organism>
<feature type="compositionally biased region" description="Basic and acidic residues" evidence="1">
    <location>
        <begin position="13"/>
        <end position="25"/>
    </location>
</feature>
<protein>
    <submittedName>
        <fullName evidence="2">Uncharacterized protein</fullName>
    </submittedName>
</protein>
<keyword evidence="3" id="KW-1185">Reference proteome</keyword>
<evidence type="ECO:0000256" key="1">
    <source>
        <dbReference type="SAM" id="MobiDB-lite"/>
    </source>
</evidence>
<name>A0A4R6UTS7_9ACTN</name>